<keyword evidence="3" id="KW-1185">Reference proteome</keyword>
<evidence type="ECO:0000256" key="1">
    <source>
        <dbReference type="SAM" id="MobiDB-lite"/>
    </source>
</evidence>
<reference evidence="2 3" key="1">
    <citation type="submission" date="2024-01" db="EMBL/GenBank/DDBJ databases">
        <authorList>
            <person name="Waweru B."/>
        </authorList>
    </citation>
    <scope>NUCLEOTIDE SEQUENCE [LARGE SCALE GENOMIC DNA]</scope>
</reference>
<dbReference type="PANTHER" id="PTHR36789">
    <property type="entry name" value="TRANSMEMBRANE PROTEIN"/>
    <property type="match status" value="1"/>
</dbReference>
<protein>
    <submittedName>
        <fullName evidence="2">Uncharacterized protein</fullName>
    </submittedName>
</protein>
<proteinExistence type="predicted"/>
<accession>A0AAV1R5L3</accession>
<dbReference type="PANTHER" id="PTHR36789:SF1">
    <property type="entry name" value="TRANSMEMBRANE PROTEIN"/>
    <property type="match status" value="1"/>
</dbReference>
<gene>
    <name evidence="2" type="ORF">DCAF_LOCUS5321</name>
</gene>
<evidence type="ECO:0000313" key="2">
    <source>
        <dbReference type="EMBL" id="CAK7327606.1"/>
    </source>
</evidence>
<evidence type="ECO:0000313" key="3">
    <source>
        <dbReference type="Proteomes" id="UP001314170"/>
    </source>
</evidence>
<dbReference type="Proteomes" id="UP001314170">
    <property type="component" value="Unassembled WGS sequence"/>
</dbReference>
<name>A0AAV1R5L3_9ROSI</name>
<comment type="caution">
    <text evidence="2">The sequence shown here is derived from an EMBL/GenBank/DDBJ whole genome shotgun (WGS) entry which is preliminary data.</text>
</comment>
<sequence>MGNGSLNNSGGGDDLKKDQPPPFNNVKWGDLILNPDPENILAVGLTGLLAWASVQRFQLNPGIISKSKLPNAYHLAVSVLNSVK</sequence>
<dbReference type="EMBL" id="CAWUPB010000857">
    <property type="protein sequence ID" value="CAK7327606.1"/>
    <property type="molecule type" value="Genomic_DNA"/>
</dbReference>
<dbReference type="AlphaFoldDB" id="A0AAV1R5L3"/>
<organism evidence="2 3">
    <name type="scientific">Dovyalis caffra</name>
    <dbReference type="NCBI Taxonomy" id="77055"/>
    <lineage>
        <taxon>Eukaryota</taxon>
        <taxon>Viridiplantae</taxon>
        <taxon>Streptophyta</taxon>
        <taxon>Embryophyta</taxon>
        <taxon>Tracheophyta</taxon>
        <taxon>Spermatophyta</taxon>
        <taxon>Magnoliopsida</taxon>
        <taxon>eudicotyledons</taxon>
        <taxon>Gunneridae</taxon>
        <taxon>Pentapetalae</taxon>
        <taxon>rosids</taxon>
        <taxon>fabids</taxon>
        <taxon>Malpighiales</taxon>
        <taxon>Salicaceae</taxon>
        <taxon>Flacourtieae</taxon>
        <taxon>Dovyalis</taxon>
    </lineage>
</organism>
<feature type="region of interest" description="Disordered" evidence="1">
    <location>
        <begin position="1"/>
        <end position="23"/>
    </location>
</feature>